<feature type="signal peptide" evidence="1">
    <location>
        <begin position="1"/>
        <end position="21"/>
    </location>
</feature>
<evidence type="ECO:0000313" key="2">
    <source>
        <dbReference type="EMBL" id="MBD9356303.1"/>
    </source>
</evidence>
<protein>
    <submittedName>
        <fullName evidence="2">Uncharacterized protein</fullName>
    </submittedName>
</protein>
<proteinExistence type="predicted"/>
<keyword evidence="1" id="KW-0732">Signal</keyword>
<sequence>MKFTSRSAALILLIFANPAQAGSLTNGSWQPSGCGVVPESPTINGGNIDAYNKSIAAINAWQQKSRDYFECLIKEANTDNSIIADHANQAQAKYRDTVEKIGAEADAAKRKLDKE</sequence>
<evidence type="ECO:0000256" key="1">
    <source>
        <dbReference type="SAM" id="SignalP"/>
    </source>
</evidence>
<dbReference type="Proteomes" id="UP000652176">
    <property type="component" value="Unassembled WGS sequence"/>
</dbReference>
<dbReference type="EMBL" id="JACXSS010000001">
    <property type="protein sequence ID" value="MBD9356303.1"/>
    <property type="molecule type" value="Genomic_DNA"/>
</dbReference>
<name>A0ABR9D222_9GAMM</name>
<keyword evidence="3" id="KW-1185">Reference proteome</keyword>
<feature type="chain" id="PRO_5045754637" evidence="1">
    <location>
        <begin position="22"/>
        <end position="115"/>
    </location>
</feature>
<reference evidence="2 3" key="1">
    <citation type="submission" date="2020-09" db="EMBL/GenBank/DDBJ databases">
        <title>Methylomonas albis sp. nov. and Methylomonas fluvii sp. nov.: Two cold-adapted methanotrophs from the River Elbe and an amended description of Methylovulum psychrotolerans strain Eb1.</title>
        <authorList>
            <person name="Bussmann I.K."/>
            <person name="Klings K.-W."/>
            <person name="Warnstedt J."/>
            <person name="Hoppert M."/>
            <person name="Saborowski A."/>
            <person name="Horn F."/>
            <person name="Liebner S."/>
        </authorList>
    </citation>
    <scope>NUCLEOTIDE SEQUENCE [LARGE SCALE GENOMIC DNA]</scope>
    <source>
        <strain evidence="2 3">EbA</strain>
    </source>
</reference>
<organism evidence="2 3">
    <name type="scientific">Methylomonas albis</name>
    <dbReference type="NCBI Taxonomy" id="1854563"/>
    <lineage>
        <taxon>Bacteria</taxon>
        <taxon>Pseudomonadati</taxon>
        <taxon>Pseudomonadota</taxon>
        <taxon>Gammaproteobacteria</taxon>
        <taxon>Methylococcales</taxon>
        <taxon>Methylococcaceae</taxon>
        <taxon>Methylomonas</taxon>
    </lineage>
</organism>
<dbReference type="RefSeq" id="WP_192374669.1">
    <property type="nucleotide sequence ID" value="NZ_CAJHIV010000001.1"/>
</dbReference>
<accession>A0ABR9D222</accession>
<gene>
    <name evidence="2" type="ORF">IE877_10445</name>
</gene>
<comment type="caution">
    <text evidence="2">The sequence shown here is derived from an EMBL/GenBank/DDBJ whole genome shotgun (WGS) entry which is preliminary data.</text>
</comment>
<evidence type="ECO:0000313" key="3">
    <source>
        <dbReference type="Proteomes" id="UP000652176"/>
    </source>
</evidence>